<keyword evidence="6" id="KW-0662">Pyridine nucleotide biosynthesis</keyword>
<evidence type="ECO:0000256" key="5">
    <source>
        <dbReference type="ARBA" id="ARBA00011944"/>
    </source>
</evidence>
<dbReference type="Gene3D" id="3.90.1170.20">
    <property type="entry name" value="Quinolinate phosphoribosyl transferase, N-terminal domain"/>
    <property type="match status" value="1"/>
</dbReference>
<organism evidence="15">
    <name type="scientific">Salinispirillum sp. LH 10-3-1</name>
    <dbReference type="NCBI Taxonomy" id="2952525"/>
    <lineage>
        <taxon>Bacteria</taxon>
        <taxon>Pseudomonadati</taxon>
        <taxon>Pseudomonadota</taxon>
        <taxon>Gammaproteobacteria</taxon>
        <taxon>Oceanospirillales</taxon>
        <taxon>Saccharospirillaceae</taxon>
        <taxon>Salinispirillum</taxon>
    </lineage>
</organism>
<keyword evidence="8 12" id="KW-0808">Transferase</keyword>
<dbReference type="GO" id="GO:0009435">
    <property type="term" value="P:NAD+ biosynthetic process"/>
    <property type="evidence" value="ECO:0007669"/>
    <property type="project" value="InterPro"/>
</dbReference>
<proteinExistence type="inferred from homology"/>
<dbReference type="Pfam" id="PF01729">
    <property type="entry name" value="QRPTase_C"/>
    <property type="match status" value="1"/>
</dbReference>
<reference evidence="15" key="1">
    <citation type="submission" date="2022-07" db="EMBL/GenBank/DDBJ databases">
        <title>Complete genome sequence of Salinispirillum sp. LH10-3-1 capable of multiple carbohydrate inversion isolated from a soda lake.</title>
        <authorList>
            <person name="Liu J."/>
            <person name="Zhai Y."/>
            <person name="Zhang H."/>
            <person name="Yang H."/>
            <person name="Qu J."/>
            <person name="Li J."/>
        </authorList>
    </citation>
    <scope>NUCLEOTIDE SEQUENCE</scope>
    <source>
        <strain evidence="15">LH 10-3-1</strain>
    </source>
</reference>
<dbReference type="GO" id="GO:0005737">
    <property type="term" value="C:cytoplasm"/>
    <property type="evidence" value="ECO:0007669"/>
    <property type="project" value="TreeGrafter"/>
</dbReference>
<name>A0AB38YIB9_9GAMM</name>
<dbReference type="InterPro" id="IPR013785">
    <property type="entry name" value="Aldolase_TIM"/>
</dbReference>
<dbReference type="NCBIfam" id="TIGR00078">
    <property type="entry name" value="nadC"/>
    <property type="match status" value="1"/>
</dbReference>
<evidence type="ECO:0000256" key="1">
    <source>
        <dbReference type="ARBA" id="ARBA00003237"/>
    </source>
</evidence>
<dbReference type="SUPFAM" id="SSF54675">
    <property type="entry name" value="Nicotinate/Quinolinate PRTase N-terminal domain-like"/>
    <property type="match status" value="1"/>
</dbReference>
<dbReference type="SUPFAM" id="SSF51690">
    <property type="entry name" value="Nicotinate/Quinolinate PRTase C-terminal domain-like"/>
    <property type="match status" value="1"/>
</dbReference>
<evidence type="ECO:0000256" key="8">
    <source>
        <dbReference type="ARBA" id="ARBA00022679"/>
    </source>
</evidence>
<sequence>MKLITVPYADRLRKHIDATVAFALQEDLEDIGDVTAALIPEDQMASAHIIIREDAVFCGRAWLDTVFKQLDDRVTVQWKCGDGDTLTANSVVCELTGPARSLLTGERTALNFVQTLSGTATLARRYAEAARPHHVTVLDTRKTLPGLRLAQKYAVFVGGCQNHRLGLYDTYLIKENHIAAAGGISAAIQRAQDLRSTQLIVVEVETFAEYQEAVEAGADRIMLDELSESDLQKVIAQGGDIPLESSGNFDLEKVELAKTPYVSVGSLTKHVRAVDYSMRFLNDN</sequence>
<dbReference type="PIRSF" id="PIRSF006250">
    <property type="entry name" value="NadC_ModD"/>
    <property type="match status" value="1"/>
</dbReference>
<dbReference type="Pfam" id="PF02749">
    <property type="entry name" value="QRPTase_N"/>
    <property type="match status" value="1"/>
</dbReference>
<evidence type="ECO:0000259" key="14">
    <source>
        <dbReference type="Pfam" id="PF02749"/>
    </source>
</evidence>
<comment type="similarity">
    <text evidence="3 12">Belongs to the NadC/ModD family.</text>
</comment>
<evidence type="ECO:0000256" key="2">
    <source>
        <dbReference type="ARBA" id="ARBA00004893"/>
    </source>
</evidence>
<evidence type="ECO:0000313" key="15">
    <source>
        <dbReference type="EMBL" id="WLD58992.1"/>
    </source>
</evidence>
<dbReference type="PANTHER" id="PTHR32179:SF3">
    <property type="entry name" value="NICOTINATE-NUCLEOTIDE PYROPHOSPHORYLASE [CARBOXYLATING]"/>
    <property type="match status" value="1"/>
</dbReference>
<dbReference type="InterPro" id="IPR004393">
    <property type="entry name" value="NadC"/>
</dbReference>
<dbReference type="InterPro" id="IPR027277">
    <property type="entry name" value="NadC/ModD"/>
</dbReference>
<dbReference type="FunFam" id="3.20.20.70:FF:000030">
    <property type="entry name" value="Nicotinate-nucleotide pyrophosphorylase, carboxylating"/>
    <property type="match status" value="1"/>
</dbReference>
<dbReference type="EC" id="2.4.2.19" evidence="5"/>
<dbReference type="Gene3D" id="3.20.20.70">
    <property type="entry name" value="Aldolase class I"/>
    <property type="match status" value="1"/>
</dbReference>
<evidence type="ECO:0000256" key="3">
    <source>
        <dbReference type="ARBA" id="ARBA00009400"/>
    </source>
</evidence>
<dbReference type="InterPro" id="IPR036068">
    <property type="entry name" value="Nicotinate_pribotase-like_C"/>
</dbReference>
<comment type="subunit">
    <text evidence="4">Hexamer formed by 3 homodimers.</text>
</comment>
<evidence type="ECO:0000256" key="10">
    <source>
        <dbReference type="ARBA" id="ARBA00047445"/>
    </source>
</evidence>
<keyword evidence="7 12" id="KW-0328">Glycosyltransferase</keyword>
<accession>A0AB38YIB9</accession>
<evidence type="ECO:0000256" key="4">
    <source>
        <dbReference type="ARBA" id="ARBA00011218"/>
    </source>
</evidence>
<evidence type="ECO:0000256" key="11">
    <source>
        <dbReference type="ARBA" id="ARBA00069173"/>
    </source>
</evidence>
<dbReference type="FunFam" id="3.90.1170.20:FF:000001">
    <property type="entry name" value="Nicotinate-nucleotide diphosphorylase (Carboxylating)"/>
    <property type="match status" value="1"/>
</dbReference>
<gene>
    <name evidence="15" type="primary">nadC</name>
    <name evidence="15" type="ORF">NFC81_04195</name>
</gene>
<evidence type="ECO:0000256" key="7">
    <source>
        <dbReference type="ARBA" id="ARBA00022676"/>
    </source>
</evidence>
<comment type="catalytic activity">
    <reaction evidence="10">
        <text>nicotinate beta-D-ribonucleotide + CO2 + diphosphate = quinolinate + 5-phospho-alpha-D-ribose 1-diphosphate + 2 H(+)</text>
        <dbReference type="Rhea" id="RHEA:12733"/>
        <dbReference type="ChEBI" id="CHEBI:15378"/>
        <dbReference type="ChEBI" id="CHEBI:16526"/>
        <dbReference type="ChEBI" id="CHEBI:29959"/>
        <dbReference type="ChEBI" id="CHEBI:33019"/>
        <dbReference type="ChEBI" id="CHEBI:57502"/>
        <dbReference type="ChEBI" id="CHEBI:58017"/>
        <dbReference type="EC" id="2.4.2.19"/>
    </reaction>
</comment>
<dbReference type="EMBL" id="CP101717">
    <property type="protein sequence ID" value="WLD58992.1"/>
    <property type="molecule type" value="Genomic_DNA"/>
</dbReference>
<feature type="domain" description="Quinolinate phosphoribosyl transferase N-terminal" evidence="14">
    <location>
        <begin position="33"/>
        <end position="117"/>
    </location>
</feature>
<dbReference type="GO" id="GO:0034213">
    <property type="term" value="P:quinolinate catabolic process"/>
    <property type="evidence" value="ECO:0007669"/>
    <property type="project" value="TreeGrafter"/>
</dbReference>
<evidence type="ECO:0000256" key="6">
    <source>
        <dbReference type="ARBA" id="ARBA00022642"/>
    </source>
</evidence>
<evidence type="ECO:0000256" key="12">
    <source>
        <dbReference type="PIRNR" id="PIRNR006250"/>
    </source>
</evidence>
<dbReference type="RefSeq" id="WP_304996283.1">
    <property type="nucleotide sequence ID" value="NZ_CP101717.1"/>
</dbReference>
<evidence type="ECO:0000256" key="9">
    <source>
        <dbReference type="ARBA" id="ARBA00033102"/>
    </source>
</evidence>
<dbReference type="CDD" id="cd01572">
    <property type="entry name" value="QPRTase"/>
    <property type="match status" value="1"/>
</dbReference>
<feature type="domain" description="Quinolinate phosphoribosyl transferase C-terminal" evidence="13">
    <location>
        <begin position="120"/>
        <end position="279"/>
    </location>
</feature>
<dbReference type="InterPro" id="IPR037128">
    <property type="entry name" value="Quinolinate_PRibosylTase_N_sf"/>
</dbReference>
<protein>
    <recommendedName>
        <fullName evidence="11">Probable nicotinate-nucleotide pyrophosphorylase [carboxylating]</fullName>
        <ecNumber evidence="5">2.4.2.19</ecNumber>
    </recommendedName>
    <alternativeName>
        <fullName evidence="9">Quinolinate phosphoribosyltransferase [decarboxylating]</fullName>
    </alternativeName>
</protein>
<comment type="pathway">
    <text evidence="2">Cofactor biosynthesis; NAD(+) biosynthesis; nicotinate D-ribonucleotide from quinolinate: step 1/1.</text>
</comment>
<dbReference type="InterPro" id="IPR022412">
    <property type="entry name" value="Quinolinate_PRibosylTrfase_N"/>
</dbReference>
<dbReference type="AlphaFoldDB" id="A0AB38YIB9"/>
<dbReference type="InterPro" id="IPR002638">
    <property type="entry name" value="Quinolinate_PRibosylTrfase_C"/>
</dbReference>
<comment type="function">
    <text evidence="1">Involved in the catabolism of quinolinic acid (QA).</text>
</comment>
<dbReference type="GO" id="GO:0004514">
    <property type="term" value="F:nicotinate-nucleotide diphosphorylase (carboxylating) activity"/>
    <property type="evidence" value="ECO:0007669"/>
    <property type="project" value="UniProtKB-EC"/>
</dbReference>
<dbReference type="PANTHER" id="PTHR32179">
    <property type="entry name" value="NICOTINATE-NUCLEOTIDE PYROPHOSPHORYLASE [CARBOXYLATING]"/>
    <property type="match status" value="1"/>
</dbReference>
<evidence type="ECO:0000259" key="13">
    <source>
        <dbReference type="Pfam" id="PF01729"/>
    </source>
</evidence>